<feature type="domain" description="Carrier" evidence="8">
    <location>
        <begin position="3312"/>
        <end position="3387"/>
    </location>
</feature>
<keyword evidence="3" id="KW-0596">Phosphopantetheine</keyword>
<dbReference type="GO" id="GO:0006633">
    <property type="term" value="P:fatty acid biosynthetic process"/>
    <property type="evidence" value="ECO:0007669"/>
    <property type="project" value="InterPro"/>
</dbReference>
<dbReference type="InterPro" id="IPR014031">
    <property type="entry name" value="Ketoacyl_synth_C"/>
</dbReference>
<dbReference type="InterPro" id="IPR015424">
    <property type="entry name" value="PyrdxlP-dep_Trfase"/>
</dbReference>
<dbReference type="InterPro" id="IPR042099">
    <property type="entry name" value="ANL_N_sf"/>
</dbReference>
<dbReference type="CDD" id="cd00610">
    <property type="entry name" value="OAT_like"/>
    <property type="match status" value="1"/>
</dbReference>
<dbReference type="CDD" id="cd00833">
    <property type="entry name" value="PKS"/>
    <property type="match status" value="1"/>
</dbReference>
<dbReference type="InterPro" id="IPR036736">
    <property type="entry name" value="ACP-like_sf"/>
</dbReference>
<dbReference type="PANTHER" id="PTHR45527:SF1">
    <property type="entry name" value="FATTY ACID SYNTHASE"/>
    <property type="match status" value="1"/>
</dbReference>
<dbReference type="InterPro" id="IPR000873">
    <property type="entry name" value="AMP-dep_synth/lig_dom"/>
</dbReference>
<dbReference type="PROSITE" id="PS00455">
    <property type="entry name" value="AMP_BINDING"/>
    <property type="match status" value="1"/>
</dbReference>
<dbReference type="Pfam" id="PF00109">
    <property type="entry name" value="ketoacyl-synt"/>
    <property type="match status" value="1"/>
</dbReference>
<dbReference type="PANTHER" id="PTHR45527">
    <property type="entry name" value="NONRIBOSOMAL PEPTIDE SYNTHETASE"/>
    <property type="match status" value="1"/>
</dbReference>
<dbReference type="STRING" id="84698.SAMN04488528_10112"/>
<dbReference type="SUPFAM" id="SSF52777">
    <property type="entry name" value="CoA-dependent acyltransferases"/>
    <property type="match status" value="6"/>
</dbReference>
<dbReference type="InterPro" id="IPR014030">
    <property type="entry name" value="Ketoacyl_synth_N"/>
</dbReference>
<evidence type="ECO:0000259" key="8">
    <source>
        <dbReference type="PROSITE" id="PS50075"/>
    </source>
</evidence>
<dbReference type="InterPro" id="IPR015421">
    <property type="entry name" value="PyrdxlP-dep_Trfase_major"/>
</dbReference>
<name>A0A1I0Y4U2_9CLOT</name>
<evidence type="ECO:0000313" key="10">
    <source>
        <dbReference type="EMBL" id="SFB07600.1"/>
    </source>
</evidence>
<dbReference type="Pfam" id="PF00202">
    <property type="entry name" value="Aminotran_3"/>
    <property type="match status" value="1"/>
</dbReference>
<evidence type="ECO:0000256" key="4">
    <source>
        <dbReference type="ARBA" id="ARBA00022553"/>
    </source>
</evidence>
<feature type="domain" description="Carrier" evidence="8">
    <location>
        <begin position="698"/>
        <end position="773"/>
    </location>
</feature>
<dbReference type="FunFam" id="3.30.300.30:FF:000010">
    <property type="entry name" value="Enterobactin synthetase component F"/>
    <property type="match status" value="1"/>
</dbReference>
<dbReference type="FunFam" id="3.40.50.980:FF:000001">
    <property type="entry name" value="Non-ribosomal peptide synthetase"/>
    <property type="match status" value="1"/>
</dbReference>
<dbReference type="Pfam" id="PF00668">
    <property type="entry name" value="Condensation"/>
    <property type="match status" value="3"/>
</dbReference>
<dbReference type="InterPro" id="IPR018201">
    <property type="entry name" value="Ketoacyl_synth_AS"/>
</dbReference>
<dbReference type="InterPro" id="IPR005814">
    <property type="entry name" value="Aminotrans_3"/>
</dbReference>
<dbReference type="PROSITE" id="PS00600">
    <property type="entry name" value="AA_TRANSFER_CLASS_3"/>
    <property type="match status" value="1"/>
</dbReference>
<evidence type="ECO:0000256" key="7">
    <source>
        <dbReference type="ARBA" id="ARBA00023194"/>
    </source>
</evidence>
<dbReference type="GO" id="GO:0043041">
    <property type="term" value="P:amino acid activation for nonribosomal peptide biosynthetic process"/>
    <property type="evidence" value="ECO:0007669"/>
    <property type="project" value="TreeGrafter"/>
</dbReference>
<dbReference type="Gene3D" id="3.40.47.10">
    <property type="match status" value="1"/>
</dbReference>
<dbReference type="Gene3D" id="3.30.300.30">
    <property type="match status" value="1"/>
</dbReference>
<dbReference type="FunFam" id="3.40.50.12780:FF:000012">
    <property type="entry name" value="Non-ribosomal peptide synthetase"/>
    <property type="match status" value="1"/>
</dbReference>
<dbReference type="Gene3D" id="3.30.559.30">
    <property type="entry name" value="Nonribosomal peptide synthetase, condensation domain"/>
    <property type="match status" value="3"/>
</dbReference>
<feature type="domain" description="Ketosynthase family 3 (KS3)" evidence="9">
    <location>
        <begin position="39"/>
        <end position="464"/>
    </location>
</feature>
<dbReference type="FunFam" id="1.10.1200.10:FF:000005">
    <property type="entry name" value="Nonribosomal peptide synthetase 1"/>
    <property type="match status" value="1"/>
</dbReference>
<proteinExistence type="inferred from homology"/>
<dbReference type="InterPro" id="IPR049704">
    <property type="entry name" value="Aminotrans_3_PPA_site"/>
</dbReference>
<evidence type="ECO:0000256" key="6">
    <source>
        <dbReference type="ARBA" id="ARBA00022898"/>
    </source>
</evidence>
<dbReference type="GO" id="GO:0008483">
    <property type="term" value="F:transaminase activity"/>
    <property type="evidence" value="ECO:0007669"/>
    <property type="project" value="InterPro"/>
</dbReference>
<comment type="similarity">
    <text evidence="2">Belongs to the ATP-dependent AMP-binding enzyme family.</text>
</comment>
<evidence type="ECO:0000259" key="9">
    <source>
        <dbReference type="PROSITE" id="PS52004"/>
    </source>
</evidence>
<dbReference type="Pfam" id="PF00501">
    <property type="entry name" value="AMP-binding"/>
    <property type="match status" value="2"/>
</dbReference>
<gene>
    <name evidence="10" type="ORF">SAMN04488528_10112</name>
</gene>
<dbReference type="Pfam" id="PF00550">
    <property type="entry name" value="PP-binding"/>
    <property type="match status" value="3"/>
</dbReference>
<dbReference type="InterPro" id="IPR023213">
    <property type="entry name" value="CAT-like_dom_sf"/>
</dbReference>
<dbReference type="Pfam" id="PF13193">
    <property type="entry name" value="AMP-binding_C"/>
    <property type="match status" value="1"/>
</dbReference>
<dbReference type="Proteomes" id="UP000198619">
    <property type="component" value="Unassembled WGS sequence"/>
</dbReference>
<comment type="cofactor">
    <cofactor evidence="1">
        <name>pantetheine 4'-phosphate</name>
        <dbReference type="ChEBI" id="CHEBI:47942"/>
    </cofactor>
</comment>
<dbReference type="Gene3D" id="1.10.1240.100">
    <property type="match status" value="1"/>
</dbReference>
<dbReference type="Gene3D" id="3.40.50.980">
    <property type="match status" value="2"/>
</dbReference>
<dbReference type="PROSITE" id="PS52004">
    <property type="entry name" value="KS3_2"/>
    <property type="match status" value="1"/>
</dbReference>
<dbReference type="RefSeq" id="WP_090040569.1">
    <property type="nucleotide sequence ID" value="NZ_FOKI01000011.1"/>
</dbReference>
<dbReference type="Pfam" id="PF22621">
    <property type="entry name" value="CurL-like_PKS_C"/>
    <property type="match status" value="1"/>
</dbReference>
<sequence>MSDSIHLIFQGIKNGKINKQLGVELLESIKKDKKNNISSNDIAIIGLSVRLPNAENVSEFWQNLKCGLNCIDEFPKYRRQDMDRYKAYIGKNKDGNYCKGAYLKEIDKFDYRFFNVTQKEANLISPNQRIFLETSFEALEDAGYGGKRLKGTQTGIFIGFSGDEIYDYKKMILDIDPKSMSNGFAGNLSSIIASRLSYVLDLKGPAMAIDTACSSSLVALHIACQSIKNGDCDMAIAGGVRINLLRIEGELNLGIQAFDGKAKTFDDSADGTGSGEGCIALVIKPLNKAIKDRDNIYAVIKGNAINQDGNSIGISAPNVESQENVIVKAWNNAGIEPETISYIEAHGTGTKLGDPIEIDGIQRAFRRYTSKNQFCAIGSVKTNMGHLDHASGVLGVVKATISLKNKMIPPIINFNEPNREIDFETSPVYINDTLKEWNNNGSIRRCGVSSFGISGTNCHFVLEEAPKLENGVGDDQSNFKVFILSAKTQESLEQLIVRYQNSTESFKNLNYRDICYTSNIGRGHYNYRVAIIVKDIKDLIRKIQSLRIGCLEKINDKEMFYSKHKIVPEIKPVKETCEFTQREINELSSNINIKINKKCMDYEYIVSVCEAYVKGANIEWERFYSREKRNVVSLPTYAFERRRCWIDYGNINTQNMNEQSVNTNDISYNNKSANGKEEIKVMEEVNVENNKLNSKRLDGILDKLQDILCEYTGLMPNEIDFYCDFQEIGLDSMHMIEVMNAIKDTFGKEIAISKFYKELSSPYNLALYLESTMEEEIDNTINNSIIEKSSNEVLIDNENSTKIQIDNKETYVSAKSDIQNVINQQLQIMAQQLELLKGNVREVETTINPLKIEEEKEKPVIKIEEQVNKKQKIKETEKINIPYVPYQKLNIKGSTSDKVEQQKHISALIERYTKRTKGTKQLTQEYRHVLANNRNVAGFRPSIKEMVYQLIVKNGHGSKVWDVDDNQFIDISMGFGTYLLGHKPSFIIEAVEKELKNGGVLGPMTSLAGQAASLISELTGAERVAFYNSGTEAVMVAVRLARACTGRSKIVMFSASYHGTFDGILARASMDKSGQKSHAIPMAPGVPDSVVEDVLVLEYGSEEALETIRMNAHQIAAVLVETVQSRRPDFQPKEFLMELRKITEESKTALIFDEVITGFRIHQGGAQAWFGIKADMVTYGKIVGGGMPIGVVAGKAEYLDSVDGGMWSFGDDSYPQNEDKRTFVAGSFCHHPLAMAASIAMLTYLKEQGPQLQEKLNNKTAKMAEELNAFFREEDVPIELVHFGSLFRFASRKNIELLFYYMLDKGVYVWEGRNCFLSTSHSDEDVAYIIKVVKESIREMQNAGFFLKKSNNCKDNIDIFKLTEEQKQLWFLTQIGREKSIAYNEAIVLELHGKLNIEAMNKALQSVVDRHGALRTVICEDGENQKVLPYIKTNLSLVDFSNLEESEQKKEIDEWFQKESNTAFILEEGPLFRVCIIKLSHDRYRLVPIFHHIIADGWSINIFLKELEEFYLAEINGRDYKPKEARQFRDYTLWQESQNEGKSLAETYWIKKFNKVIPDIKLPTSSLQKQFNNCEGKNDYIELGAEFTKEIKNFSKLNKNTVFVTFLAGVAVLMDRLSGQKDIVLGIPTSGQVLMRAADLMGQCVNMIPLCVEVKNELNFCEYVNYIKNEMMDVYEIQRYSVAKILSELKEQGKITNIPNVNVMFNMDLPVDKTKYMDMETEFVAYPAKYVKHNISINIVEIEGKIRIDYSFNGDLFEENMVKYWMEYLVYLLAQGMRNHQNKISNIPLITPYEFHGTSLKEINHKNMCIQDFFMQVAKDYSKKTAISYKEKNLTYEYLENSSSKVANYIINLELNNENTIAIYLKNPLDIIVGILSVLKSGKSYTILDSEKNICEKFTTILTDYVLLDKIEDKNCNLILLDLNKKEIYNQNVELINNRVSPNDIATIVYGKDEENSIKKVSISHRALCQQYISIKEVLMMKPGDKILQIGKVCSNITLEKIFAALFNGCEVVLENNNDMFDLEQIQEYSVDALCITTDIFKSILKEKVQLNNRIKVISVSDGLLLNEHIKDFKKSSLSEIKLVYTYNPSGIPVTITFYDFKDDRNFQEILKRVPIGKPIYDNQIYIQNDVQYDMPVGVPGNLCISGGCFENTQLSNKKQLYEVKEIARFLDDGNLELICTKQNYKQKDYIDIALIKDILNLNEDIKQSFIKEVYIQEKNEKILVAYFVSNKDKKVDIEKLAKYIKSRSLKSRIPSYFVQIDEIPPLNDSKVAVGKLQIIEQVYDNTQLSESEIKLIKICEEILNIKNISIEDDLFELGVNSLIATILISKIHKEFNREISFKELFKLSTLRELAHLLKSTKETIYLNIDKIEKKEFYEATSAQKRLYMIQNFDKANVAYNMPIIFEMEGKIDKDKIERTLYQLVNRHEALRTYFDIIDGEIVQRINEFYEFNLIKKQDDDIEKIIKNFIRPFDLNKAPLFRAELITCSEKHYLLIDVHHIISDGVSVEILTKEFVDLYDEKILESLKFQYKDFATWQNNFLKSEQLKKQEEYWIDAFSGQVPTLNLPYSYERPAIQSFEGRCINFQIDEKITMDLRKLSKETSTTMHMVLLSAFNILLSKYSGQEDIIIGTAISGRTHFDLQNIMGMFVNTLALRNRPERSKRYIDFLNEVKENSLMAYENQSYQFEEIIEKLNLKRDMSRNPLFDVMFNMEDGDEVTSIQLNDALLKIYNIESKVSKFDLVLNVLDKGNTLKCSIEYCSKLFNKGAIERLINHYCTIIEKIVNDYEIKICEVDLLPESEMKQILHEFNETNLEYNKETTIQELFESQVEKTPNNIALVFENDKLTYEELNEKANSIASILRCKGVKENSIVGIMVERSLEMIIGIIGISKAGGAYLPIDPKCPKDRIDYMISDSNATILLSKNNLIRGKSFDCEVLDLSDKELFDNYRDNLERIGECGDLAYIIYTSGTTGVPKGVAIEHRGIVNLINVFRNDFNIDSTKKILQFSNIAFDASVYEIYMGLLFGAQLHIISEEVLMNTSKLNDYIKSKYINVLTLPPFIANEIDFEESKVELIITAGSEAKKSMVSKIPREIQYINAYGPTETTICASIWKRDENVRELVPIGKPIKNTKIYILDKNNKLLPIGIPGELCISGDGVAREYINRRELTLEKFIDNPFEQGTKIYKTGDLARWLQSGNIEFLGRIDNQVKIRGFRIELGEIENKLLQHEHVKEVLVIVREDKQEKYICAYIVSEKEIDKSILREYLKEKLPEYMIPTYFEYLKNIPLTSNGKVDKGALPMPNLEDKLNEYEAPENELEYKLSNIWSNVLGKSNIGVNDNFFDLGGHSLKAMNVLAKIRKQLNKEIGLNELFKAPTIRELSKIIESAEENPYFKIEKAEEKEYYEASSAQKRMYMVQKFDKESTAYNISVAFQIDGKLDFIKVEESIKGLIKRHENLRTAFKEADNNITQKIYNVEDINFTLQQTNKNNDEEIDNIINSFVRPFDLSKAPTLRAALIKITEEKHILVFDLHHIIADGTTMSILANEFSQIYLGKVLNPLNIQYKDYSEWHNMFIKSNEYKNQQNYWINELKDKAPVINIPTDFQRQKIKQYNGESLEFILPQEIIPSLKSIMNKTETTLNILLMSIYKILLSKYSNQKEILIGTAVAGRNLDDFESIVGMFVNTLVLKSTIRDEDTFEEYLLQVKDKTFKAFKNQDYQFEDLISKLNIPKNLSRNPLFDFMFVMQNTKENKLIMNDMKLKEYKLKSKAEKFDMTMSAYDSGEGIYATISYDKQLFKKETIETFAKNYIDMLSQIAVNSKVKLSEMNVVNDFETIENIELDDDFDF</sequence>
<dbReference type="InterPro" id="IPR015422">
    <property type="entry name" value="PyrdxlP-dep_Trfase_small"/>
</dbReference>
<dbReference type="Gene3D" id="1.10.1200.10">
    <property type="entry name" value="ACP-like"/>
    <property type="match status" value="3"/>
</dbReference>
<dbReference type="GO" id="GO:0031177">
    <property type="term" value="F:phosphopantetheine binding"/>
    <property type="evidence" value="ECO:0007669"/>
    <property type="project" value="TreeGrafter"/>
</dbReference>
<dbReference type="CDD" id="cd19531">
    <property type="entry name" value="LCL_NRPS-like"/>
    <property type="match status" value="2"/>
</dbReference>
<dbReference type="InterPro" id="IPR020845">
    <property type="entry name" value="AMP-binding_CS"/>
</dbReference>
<dbReference type="SUPFAM" id="SSF53383">
    <property type="entry name" value="PLP-dependent transferases"/>
    <property type="match status" value="1"/>
</dbReference>
<dbReference type="InterPro" id="IPR045851">
    <property type="entry name" value="AMP-bd_C_sf"/>
</dbReference>
<dbReference type="Gene3D" id="3.40.50.12780">
    <property type="entry name" value="N-terminal domain of ligase-like"/>
    <property type="match status" value="1"/>
</dbReference>
<dbReference type="InterPro" id="IPR009081">
    <property type="entry name" value="PP-bd_ACP"/>
</dbReference>
<protein>
    <submittedName>
        <fullName evidence="10">Amino acid adenylation domain-containing protein</fullName>
    </submittedName>
</protein>
<evidence type="ECO:0000256" key="1">
    <source>
        <dbReference type="ARBA" id="ARBA00001957"/>
    </source>
</evidence>
<dbReference type="GO" id="GO:0030170">
    <property type="term" value="F:pyridoxal phosphate binding"/>
    <property type="evidence" value="ECO:0007669"/>
    <property type="project" value="InterPro"/>
</dbReference>
<dbReference type="Gene3D" id="2.30.38.10">
    <property type="entry name" value="Luciferase, Domain 3"/>
    <property type="match status" value="1"/>
</dbReference>
<dbReference type="InterPro" id="IPR020841">
    <property type="entry name" value="PKS_Beta-ketoAc_synthase_dom"/>
</dbReference>
<dbReference type="Gene3D" id="3.40.640.10">
    <property type="entry name" value="Type I PLP-dependent aspartate aminotransferase-like (Major domain)"/>
    <property type="match status" value="1"/>
</dbReference>
<dbReference type="InterPro" id="IPR010071">
    <property type="entry name" value="AA_adenyl_dom"/>
</dbReference>
<evidence type="ECO:0000256" key="3">
    <source>
        <dbReference type="ARBA" id="ARBA00022450"/>
    </source>
</evidence>
<dbReference type="GO" id="GO:0044550">
    <property type="term" value="P:secondary metabolite biosynthetic process"/>
    <property type="evidence" value="ECO:0007669"/>
    <property type="project" value="UniProtKB-ARBA"/>
</dbReference>
<keyword evidence="11" id="KW-1185">Reference proteome</keyword>
<evidence type="ECO:0000313" key="11">
    <source>
        <dbReference type="Proteomes" id="UP000198619"/>
    </source>
</evidence>
<accession>A0A1I0Y4U2</accession>
<dbReference type="PROSITE" id="PS50075">
    <property type="entry name" value="CARRIER"/>
    <property type="match status" value="3"/>
</dbReference>
<evidence type="ECO:0000256" key="2">
    <source>
        <dbReference type="ARBA" id="ARBA00006432"/>
    </source>
</evidence>
<dbReference type="InterPro" id="IPR006162">
    <property type="entry name" value="Ppantetheine_attach_site"/>
</dbReference>
<feature type="domain" description="Carrier" evidence="8">
    <location>
        <begin position="2287"/>
        <end position="2362"/>
    </location>
</feature>
<dbReference type="PROSITE" id="PS00012">
    <property type="entry name" value="PHOSPHOPANTETHEINE"/>
    <property type="match status" value="1"/>
</dbReference>
<dbReference type="Gene3D" id="3.90.1150.10">
    <property type="entry name" value="Aspartate Aminotransferase, domain 1"/>
    <property type="match status" value="1"/>
</dbReference>
<keyword evidence="4" id="KW-0597">Phosphoprotein</keyword>
<dbReference type="Gene3D" id="3.30.559.10">
    <property type="entry name" value="Chloramphenicol acetyltransferase-like domain"/>
    <property type="match status" value="3"/>
</dbReference>
<dbReference type="EMBL" id="FOKI01000011">
    <property type="protein sequence ID" value="SFB07600.1"/>
    <property type="molecule type" value="Genomic_DNA"/>
</dbReference>
<dbReference type="SUPFAM" id="SSF47336">
    <property type="entry name" value="ACP-like"/>
    <property type="match status" value="3"/>
</dbReference>
<dbReference type="InterPro" id="IPR016039">
    <property type="entry name" value="Thiolase-like"/>
</dbReference>
<evidence type="ECO:0000256" key="5">
    <source>
        <dbReference type="ARBA" id="ARBA00022679"/>
    </source>
</evidence>
<organism evidence="10 11">
    <name type="scientific">Clostridium frigidicarnis</name>
    <dbReference type="NCBI Taxonomy" id="84698"/>
    <lineage>
        <taxon>Bacteria</taxon>
        <taxon>Bacillati</taxon>
        <taxon>Bacillota</taxon>
        <taxon>Clostridia</taxon>
        <taxon>Eubacteriales</taxon>
        <taxon>Clostridiaceae</taxon>
        <taxon>Clostridium</taxon>
    </lineage>
</organism>
<dbReference type="GO" id="GO:0004315">
    <property type="term" value="F:3-oxoacyl-[acyl-carrier-protein] synthase activity"/>
    <property type="evidence" value="ECO:0007669"/>
    <property type="project" value="InterPro"/>
</dbReference>
<dbReference type="InterPro" id="IPR025110">
    <property type="entry name" value="AMP-bd_C"/>
</dbReference>
<dbReference type="OrthoDB" id="51171at2"/>
<reference evidence="10 11" key="1">
    <citation type="submission" date="2016-10" db="EMBL/GenBank/DDBJ databases">
        <authorList>
            <person name="de Groot N.N."/>
        </authorList>
    </citation>
    <scope>NUCLEOTIDE SEQUENCE [LARGE SCALE GENOMIC DNA]</scope>
    <source>
        <strain evidence="10 11">DSM 12271</strain>
    </source>
</reference>
<dbReference type="InterPro" id="IPR001242">
    <property type="entry name" value="Condensation_dom"/>
</dbReference>
<dbReference type="NCBIfam" id="TIGR01733">
    <property type="entry name" value="AA-adenyl-dom"/>
    <property type="match status" value="1"/>
</dbReference>
<dbReference type="Pfam" id="PF02801">
    <property type="entry name" value="Ketoacyl-synt_C"/>
    <property type="match status" value="1"/>
</dbReference>
<dbReference type="GO" id="GO:0005829">
    <property type="term" value="C:cytosol"/>
    <property type="evidence" value="ECO:0007669"/>
    <property type="project" value="TreeGrafter"/>
</dbReference>
<dbReference type="SMART" id="SM00825">
    <property type="entry name" value="PKS_KS"/>
    <property type="match status" value="1"/>
</dbReference>
<dbReference type="SUPFAM" id="SSF56801">
    <property type="entry name" value="Acetyl-CoA synthetase-like"/>
    <property type="match status" value="2"/>
</dbReference>
<dbReference type="SUPFAM" id="SSF53901">
    <property type="entry name" value="Thiolase-like"/>
    <property type="match status" value="1"/>
</dbReference>
<keyword evidence="5" id="KW-0808">Transferase</keyword>
<dbReference type="GO" id="GO:0017000">
    <property type="term" value="P:antibiotic biosynthetic process"/>
    <property type="evidence" value="ECO:0007669"/>
    <property type="project" value="UniProtKB-KW"/>
</dbReference>
<dbReference type="PROSITE" id="PS00606">
    <property type="entry name" value="KS3_1"/>
    <property type="match status" value="1"/>
</dbReference>
<keyword evidence="7" id="KW-0045">Antibiotic biosynthesis</keyword>
<keyword evidence="6" id="KW-0663">Pyridoxal phosphate</keyword>
<dbReference type="FunFam" id="2.30.38.10:FF:000001">
    <property type="entry name" value="Non-ribosomal peptide synthetase PvdI"/>
    <property type="match status" value="1"/>
</dbReference>